<dbReference type="Proteomes" id="UP000008837">
    <property type="component" value="Unassembled WGS sequence"/>
</dbReference>
<keyword evidence="4" id="KW-0131">Cell cycle</keyword>
<dbReference type="GO" id="GO:0005680">
    <property type="term" value="C:anaphase-promoting complex"/>
    <property type="evidence" value="ECO:0007669"/>
    <property type="project" value="InterPro"/>
</dbReference>
<dbReference type="InterPro" id="IPR011989">
    <property type="entry name" value="ARM-like"/>
</dbReference>
<organism evidence="7 8">
    <name type="scientific">Malassezia globosa (strain ATCC MYA-4612 / CBS 7966)</name>
    <name type="common">Dandruff-associated fungus</name>
    <dbReference type="NCBI Taxonomy" id="425265"/>
    <lineage>
        <taxon>Eukaryota</taxon>
        <taxon>Fungi</taxon>
        <taxon>Dikarya</taxon>
        <taxon>Basidiomycota</taxon>
        <taxon>Ustilaginomycotina</taxon>
        <taxon>Malasseziomycetes</taxon>
        <taxon>Malasseziales</taxon>
        <taxon>Malasseziaceae</taxon>
        <taxon>Malassezia</taxon>
    </lineage>
</organism>
<dbReference type="Pfam" id="PF18122">
    <property type="entry name" value="APC1_C"/>
    <property type="match status" value="1"/>
</dbReference>
<keyword evidence="3" id="KW-0498">Mitosis</keyword>
<reference evidence="7 8" key="1">
    <citation type="journal article" date="2007" name="Proc. Natl. Acad. Sci. U.S.A.">
        <title>Dandruff-associated Malassezia genomes reveal convergent and divergent virulence traits shared with plant and human fungal pathogens.</title>
        <authorList>
            <person name="Xu J."/>
            <person name="Saunders C.W."/>
            <person name="Hu P."/>
            <person name="Grant R.A."/>
            <person name="Boekhout T."/>
            <person name="Kuramae E.E."/>
            <person name="Kronstad J.W."/>
            <person name="Deangelis Y.M."/>
            <person name="Reeder N.L."/>
            <person name="Johnstone K.R."/>
            <person name="Leland M."/>
            <person name="Fieno A.M."/>
            <person name="Begley W.M."/>
            <person name="Sun Y."/>
            <person name="Lacey M.P."/>
            <person name="Chaudhary T."/>
            <person name="Keough T."/>
            <person name="Chu L."/>
            <person name="Sears R."/>
            <person name="Yuan B."/>
            <person name="Dawson T.L.Jr."/>
        </authorList>
    </citation>
    <scope>NUCLEOTIDE SEQUENCE [LARGE SCALE GENOMIC DNA]</scope>
    <source>
        <strain evidence="8">ATCC MYA-4612 / CBS 7966</strain>
    </source>
</reference>
<dbReference type="PANTHER" id="PTHR12827:SF3">
    <property type="entry name" value="ANAPHASE-PROMOTING COMPLEX SUBUNIT 1"/>
    <property type="match status" value="1"/>
</dbReference>
<dbReference type="VEuPathDB" id="FungiDB:MGL_3847"/>
<dbReference type="Gene3D" id="1.25.10.10">
    <property type="entry name" value="Leucine-rich Repeat Variant"/>
    <property type="match status" value="2"/>
</dbReference>
<accession>A8QAX3</accession>
<evidence type="ECO:0000259" key="6">
    <source>
        <dbReference type="Pfam" id="PF18122"/>
    </source>
</evidence>
<dbReference type="InParanoid" id="A8QAX3"/>
<name>A8QAX3_MALGO</name>
<dbReference type="GO" id="GO:0051301">
    <property type="term" value="P:cell division"/>
    <property type="evidence" value="ECO:0007669"/>
    <property type="project" value="UniProtKB-KW"/>
</dbReference>
<dbReference type="GO" id="GO:0060090">
    <property type="term" value="F:molecular adaptor activity"/>
    <property type="evidence" value="ECO:0007669"/>
    <property type="project" value="TreeGrafter"/>
</dbReference>
<feature type="compositionally biased region" description="Basic residues" evidence="5">
    <location>
        <begin position="204"/>
        <end position="221"/>
    </location>
</feature>
<dbReference type="GeneID" id="5853366"/>
<evidence type="ECO:0000256" key="4">
    <source>
        <dbReference type="ARBA" id="ARBA00023306"/>
    </source>
</evidence>
<protein>
    <recommendedName>
        <fullName evidence="6">Anaphase-promoting complex subunit 1 C-terminal domain-containing protein</fullName>
    </recommendedName>
</protein>
<evidence type="ECO:0000256" key="3">
    <source>
        <dbReference type="ARBA" id="ARBA00022776"/>
    </source>
</evidence>
<dbReference type="GO" id="GO:0070979">
    <property type="term" value="P:protein K11-linked ubiquitination"/>
    <property type="evidence" value="ECO:0007669"/>
    <property type="project" value="TreeGrafter"/>
</dbReference>
<dbReference type="RefSeq" id="XP_001729059.1">
    <property type="nucleotide sequence ID" value="XM_001729007.1"/>
</dbReference>
<comment type="caution">
    <text evidence="7">The sequence shown here is derived from an EMBL/GenBank/DDBJ whole genome shotgun (WGS) entry which is preliminary data.</text>
</comment>
<evidence type="ECO:0000313" key="8">
    <source>
        <dbReference type="Proteomes" id="UP000008837"/>
    </source>
</evidence>
<evidence type="ECO:0000256" key="1">
    <source>
        <dbReference type="ARBA" id="ARBA00010547"/>
    </source>
</evidence>
<dbReference type="InterPro" id="IPR041221">
    <property type="entry name" value="APC1_C"/>
</dbReference>
<dbReference type="EMBL" id="AAYY01000015">
    <property type="protein sequence ID" value="EDP41845.1"/>
    <property type="molecule type" value="Genomic_DNA"/>
</dbReference>
<feature type="compositionally biased region" description="Low complexity" evidence="5">
    <location>
        <begin position="255"/>
        <end position="265"/>
    </location>
</feature>
<dbReference type="InterPro" id="IPR024990">
    <property type="entry name" value="Apc1"/>
</dbReference>
<dbReference type="STRING" id="425265.A8QAX3"/>
<keyword evidence="2" id="KW-0132">Cell division</keyword>
<feature type="domain" description="Anaphase-promoting complex subunit 1 C-terminal" evidence="6">
    <location>
        <begin position="1472"/>
        <end position="1593"/>
    </location>
</feature>
<evidence type="ECO:0000256" key="2">
    <source>
        <dbReference type="ARBA" id="ARBA00022618"/>
    </source>
</evidence>
<gene>
    <name evidence="7" type="ORF">MGL_3847</name>
</gene>
<dbReference type="PANTHER" id="PTHR12827">
    <property type="entry name" value="MEIOTIC CHECKPOINT REGULATOR TSG24 FAMILY MEMBER"/>
    <property type="match status" value="1"/>
</dbReference>
<dbReference type="GO" id="GO:0007091">
    <property type="term" value="P:metaphase/anaphase transition of mitotic cell cycle"/>
    <property type="evidence" value="ECO:0007669"/>
    <property type="project" value="TreeGrafter"/>
</dbReference>
<sequence>MAHSSTHVLHGQWDAPVSGALGGVSLSWHAHTLELRRGARVEHVYSFKEHVRDACTTFMNDQPALCIVLDRMLYVHMPRVGEAFTVPLTFCTARVFPLQKGILLVRDQRAHDGASAGPQAYFLQGVFDHLSSWALVESIQTDAVHGTFQSFPELGEHIIHVDPLTSLIVTARADALRLYTYRTSSDPLRHTSPPATQDPELLRPRKVARRSSARRSRRSSRHVSEPMLSRRVSDLGTSFSMLPVPEPRPPPPTNPAATATAKTAASAPSLAAPAAAASTTSAAATMARRATGPPASSMFLDGADASLASVGDVNPLFSDFARGHAYVALLDDISVPRLLPHANASVMDVHAFSMDSLLYMVIPSCSRIFCRHIIAGPRIAPPVHTRADAVLAARDACLVSIVRRHDAMALLHEDGRLVIACGPPGTAACVEWGRGIDAVRCRGDLEVCVQGQWSPRPVFMRPACELTAHILESLCLSLPTRASSEILARFLERRLPTWQGLEHALCMEPNDRVHEADEILACLGLSPAVQEGSSKARSSAAAAAGVGAGMGVGTAVTAGCGHPGSTTTSVCAFDAYVAMALHMLAQDSFLDVHRRRTHTPILVQLLLRIVERLGWTRWSDAWTRLVPVASQTIRPPAGPAPPEHLYVLLERATRGHPPSLTAYADDLASSLHLEPLSNIRTCCTMAAAVLDVYAVLAEATSAQPVADAILQHRLRTSCLPPGIALPLEEVLRTCQLDPPRDASADMYTLLRRADAKAAAFGAPPATVPASMLTTLAPGLDPLSAQIFHADFRLLDVARMLMTTHPHTARMPVDVDDAAAAASSLPTSAMATAMAKALAERTMAQCVGRGLFRYASRPLRTTGTWRTPRLCLTLRTLPDGNLISDTHAASELDWPEFHNGVASALEIGTAHVDSSWIFAHASSSRGGRARHAGFLLGLGLHGHLRRLGRVHAYRYLAPRHTLTTIGLVLGLAASFLGSGDTAARQVMAVQVAAFLPPGSVPLHMSTITQATGLLGMGLVFCETDHRWTAARLATQLDAQVDTADANEAHLDLYAQCAGLGLGLVYLGRARRSGGMTSASDHALVLRLCRSVAACDDVPPLAAARTAAASCLALALMFLRSGRVDIADALAPPTAATLAHIRPDLLLLRALARSLILGDAVPDDAWLRQTCVWQDPAGLDTPSTLAFFQIRAGACLALGLQYAGTADERARVLLLRQLMFEAPTDASFEARVVQAAWSTLQNVVHISLACVMAGTGDVHVLRVLRAAHGCLDVSYGTHLATHMALGLLFLGGGRFSVSQSDKALAMMLIAFLPSFPAAPDDSRAHLQAARHLSILALAPRLVAARDVSSNEVCFLPMSSDHVRLEAPTLVPAGTLSVSTRSRRYWPASCILDHVQRRAPIAASASSSSSSSSPSPMHQAALVHWLHVQRRTGFLSYADDPHGHRSIFARTARSAVPQLGGDIDGTCMMRDLAALIHGFKTAPEAQLLVHYVCSANAGLGAFCASILLDGLLRDAPMLMRVYLALWTGTYEQDASDRVLFVHDTQLLHAWYASPADAVVRGSRERLLPRDMLDSVLWQLMCQLAPALSEVAAYVRGTRAPLTRSGASALATLRAPLLSDLEILRTCFASTPRPLAVHALRHVLDHDRLVQMCVDAW</sequence>
<keyword evidence="8" id="KW-1185">Reference proteome</keyword>
<feature type="compositionally biased region" description="Pro residues" evidence="5">
    <location>
        <begin position="244"/>
        <end position="254"/>
    </location>
</feature>
<evidence type="ECO:0000313" key="7">
    <source>
        <dbReference type="EMBL" id="EDP41845.1"/>
    </source>
</evidence>
<feature type="region of interest" description="Disordered" evidence="5">
    <location>
        <begin position="184"/>
        <end position="265"/>
    </location>
</feature>
<dbReference type="OMA" id="DSSWIFA"/>
<dbReference type="KEGG" id="mgl:MGL_3847"/>
<dbReference type="OrthoDB" id="26401at2759"/>
<proteinExistence type="inferred from homology"/>
<comment type="similarity">
    <text evidence="1">Belongs to the APC1 family.</text>
</comment>
<evidence type="ECO:0000256" key="5">
    <source>
        <dbReference type="SAM" id="MobiDB-lite"/>
    </source>
</evidence>
<dbReference type="GO" id="GO:0031145">
    <property type="term" value="P:anaphase-promoting complex-dependent catabolic process"/>
    <property type="evidence" value="ECO:0007669"/>
    <property type="project" value="TreeGrafter"/>
</dbReference>